<evidence type="ECO:0000313" key="3">
    <source>
        <dbReference type="Proteomes" id="UP001497644"/>
    </source>
</evidence>
<organism evidence="2 3">
    <name type="scientific">Lasius platythorax</name>
    <dbReference type="NCBI Taxonomy" id="488582"/>
    <lineage>
        <taxon>Eukaryota</taxon>
        <taxon>Metazoa</taxon>
        <taxon>Ecdysozoa</taxon>
        <taxon>Arthropoda</taxon>
        <taxon>Hexapoda</taxon>
        <taxon>Insecta</taxon>
        <taxon>Pterygota</taxon>
        <taxon>Neoptera</taxon>
        <taxon>Endopterygota</taxon>
        <taxon>Hymenoptera</taxon>
        <taxon>Apocrita</taxon>
        <taxon>Aculeata</taxon>
        <taxon>Formicoidea</taxon>
        <taxon>Formicidae</taxon>
        <taxon>Formicinae</taxon>
        <taxon>Lasius</taxon>
        <taxon>Lasius</taxon>
    </lineage>
</organism>
<evidence type="ECO:0000256" key="1">
    <source>
        <dbReference type="SAM" id="MobiDB-lite"/>
    </source>
</evidence>
<dbReference type="EMBL" id="OZ034832">
    <property type="protein sequence ID" value="CAL1688741.1"/>
    <property type="molecule type" value="Genomic_DNA"/>
</dbReference>
<evidence type="ECO:0000313" key="2">
    <source>
        <dbReference type="EMBL" id="CAL1688741.1"/>
    </source>
</evidence>
<reference evidence="2" key="1">
    <citation type="submission" date="2024-04" db="EMBL/GenBank/DDBJ databases">
        <authorList>
            <consortium name="Molecular Ecology Group"/>
        </authorList>
    </citation>
    <scope>NUCLEOTIDE SEQUENCE</scope>
</reference>
<proteinExistence type="predicted"/>
<dbReference type="Proteomes" id="UP001497644">
    <property type="component" value="Chromosome 9"/>
</dbReference>
<accession>A0AAV2P9U8</accession>
<protein>
    <submittedName>
        <fullName evidence="2">Uncharacterized protein</fullName>
    </submittedName>
</protein>
<dbReference type="AlphaFoldDB" id="A0AAV2P9U8"/>
<feature type="region of interest" description="Disordered" evidence="1">
    <location>
        <begin position="24"/>
        <end position="72"/>
    </location>
</feature>
<sequence>MLMQFAQSKLIPSKNFSESFNIMASEPEKTSESESEIVNLETQDLSNERREEENIEMEMISNPEESKQTKACEEDPYIVKLFKSLMKPESQKNSVEKKK</sequence>
<keyword evidence="3" id="KW-1185">Reference proteome</keyword>
<name>A0AAV2P9U8_9HYME</name>
<gene>
    <name evidence="2" type="ORF">LPLAT_LOCUS13799</name>
</gene>